<name>A0ABS3URH2_9ACTN</name>
<organism evidence="1 2">
    <name type="scientific">Actinoplanes flavus</name>
    <dbReference type="NCBI Taxonomy" id="2820290"/>
    <lineage>
        <taxon>Bacteria</taxon>
        <taxon>Bacillati</taxon>
        <taxon>Actinomycetota</taxon>
        <taxon>Actinomycetes</taxon>
        <taxon>Micromonosporales</taxon>
        <taxon>Micromonosporaceae</taxon>
        <taxon>Actinoplanes</taxon>
    </lineage>
</organism>
<keyword evidence="2" id="KW-1185">Reference proteome</keyword>
<dbReference type="EMBL" id="JAGFNS010000014">
    <property type="protein sequence ID" value="MBO3740282.1"/>
    <property type="molecule type" value="Genomic_DNA"/>
</dbReference>
<evidence type="ECO:0008006" key="3">
    <source>
        <dbReference type="Google" id="ProtNLM"/>
    </source>
</evidence>
<dbReference type="RefSeq" id="WP_208469456.1">
    <property type="nucleotide sequence ID" value="NZ_JAGFNS010000014.1"/>
</dbReference>
<sequence>MSMQPSALPSAVDVPPPIGSAAWDRELVALGTDRATVDRALHLVVEDAVDGGIVEPDGHDVYLDDASPVTAAVLVLFHQERPSYSALMYLRFVWNDGDVRLRDWIVRQYAAMLVHGPQPVADSAEYGLVMDYFEAYQEAPGVLAALLTQVPADHWGGILRVAGPLAWPVKRDLFLAAAEMPALHAPLAEGMAGSFYGLYGDIDAPEAAELVGRITIADDLVRAHLIEATTQPMLMQSGSAIVVTDARWTHPDSFLLEMTVTSGLRRWSHRSELVLDGQSRGRIAHWAFPFRREIEHLVLPGRTLIKSQLHRIEGSPNDAADLVDRELELWPAGLRAHLARHH</sequence>
<gene>
    <name evidence="1" type="ORF">J5X75_22510</name>
</gene>
<accession>A0ABS3URH2</accession>
<proteinExistence type="predicted"/>
<dbReference type="Proteomes" id="UP000679690">
    <property type="component" value="Unassembled WGS sequence"/>
</dbReference>
<comment type="caution">
    <text evidence="1">The sequence shown here is derived from an EMBL/GenBank/DDBJ whole genome shotgun (WGS) entry which is preliminary data.</text>
</comment>
<evidence type="ECO:0000313" key="2">
    <source>
        <dbReference type="Proteomes" id="UP000679690"/>
    </source>
</evidence>
<reference evidence="1 2" key="1">
    <citation type="submission" date="2021-03" db="EMBL/GenBank/DDBJ databases">
        <title>Actinoplanes flavus sp. nov., a novel actinomycete isolated from Coconut Palm rhizosphere soil.</title>
        <authorList>
            <person name="Luo X."/>
        </authorList>
    </citation>
    <scope>NUCLEOTIDE SEQUENCE [LARGE SCALE GENOMIC DNA]</scope>
    <source>
        <strain evidence="1 2">NEAU-H7</strain>
    </source>
</reference>
<evidence type="ECO:0000313" key="1">
    <source>
        <dbReference type="EMBL" id="MBO3740282.1"/>
    </source>
</evidence>
<protein>
    <recommendedName>
        <fullName evidence="3">DUF4274 domain-containing protein</fullName>
    </recommendedName>
</protein>